<name>A0A9D4SQF3_RHISA</name>
<gene>
    <name evidence="2" type="ORF">HPB52_007264</name>
</gene>
<comment type="caution">
    <text evidence="2">The sequence shown here is derived from an EMBL/GenBank/DDBJ whole genome shotgun (WGS) entry which is preliminary data.</text>
</comment>
<dbReference type="Proteomes" id="UP000821837">
    <property type="component" value="Unassembled WGS sequence"/>
</dbReference>
<keyword evidence="3" id="KW-1185">Reference proteome</keyword>
<sequence>MSRPLQLKRDQRIRHYYEEKTRLGRLAELKDVHIVSGLTDDVPEEIERRLAGMSLATPAKWLAAALQAEDSVQGDASQRSSKQQLVQREPHPTRRWTAGLTRTPRSECRRCASAGLPNQFHWHNECPRREMVSALADDQGNEEGGPKLH</sequence>
<evidence type="ECO:0000313" key="2">
    <source>
        <dbReference type="EMBL" id="KAH7943360.1"/>
    </source>
</evidence>
<accession>A0A9D4SQF3</accession>
<evidence type="ECO:0000313" key="3">
    <source>
        <dbReference type="Proteomes" id="UP000821837"/>
    </source>
</evidence>
<reference evidence="2" key="2">
    <citation type="submission" date="2021-09" db="EMBL/GenBank/DDBJ databases">
        <authorList>
            <person name="Jia N."/>
            <person name="Wang J."/>
            <person name="Shi W."/>
            <person name="Du L."/>
            <person name="Sun Y."/>
            <person name="Zhan W."/>
            <person name="Jiang J."/>
            <person name="Wang Q."/>
            <person name="Zhang B."/>
            <person name="Ji P."/>
            <person name="Sakyi L.B."/>
            <person name="Cui X."/>
            <person name="Yuan T."/>
            <person name="Jiang B."/>
            <person name="Yang W."/>
            <person name="Lam T.T.-Y."/>
            <person name="Chang Q."/>
            <person name="Ding S."/>
            <person name="Wang X."/>
            <person name="Zhu J."/>
            <person name="Ruan X."/>
            <person name="Zhao L."/>
            <person name="Wei J."/>
            <person name="Que T."/>
            <person name="Du C."/>
            <person name="Cheng J."/>
            <person name="Dai P."/>
            <person name="Han X."/>
            <person name="Huang E."/>
            <person name="Gao Y."/>
            <person name="Liu J."/>
            <person name="Shao H."/>
            <person name="Ye R."/>
            <person name="Li L."/>
            <person name="Wei W."/>
            <person name="Wang X."/>
            <person name="Wang C."/>
            <person name="Huo Q."/>
            <person name="Li W."/>
            <person name="Guo W."/>
            <person name="Chen H."/>
            <person name="Chen S."/>
            <person name="Zhou L."/>
            <person name="Zhou L."/>
            <person name="Ni X."/>
            <person name="Tian J."/>
            <person name="Zhou Y."/>
            <person name="Sheng Y."/>
            <person name="Liu T."/>
            <person name="Pan Y."/>
            <person name="Xia L."/>
            <person name="Li J."/>
            <person name="Zhao F."/>
            <person name="Cao W."/>
        </authorList>
    </citation>
    <scope>NUCLEOTIDE SEQUENCE</scope>
    <source>
        <strain evidence="2">Rsan-2018</strain>
        <tissue evidence="2">Larvae</tissue>
    </source>
</reference>
<proteinExistence type="predicted"/>
<feature type="compositionally biased region" description="Polar residues" evidence="1">
    <location>
        <begin position="74"/>
        <end position="86"/>
    </location>
</feature>
<organism evidence="2 3">
    <name type="scientific">Rhipicephalus sanguineus</name>
    <name type="common">Brown dog tick</name>
    <name type="synonym">Ixodes sanguineus</name>
    <dbReference type="NCBI Taxonomy" id="34632"/>
    <lineage>
        <taxon>Eukaryota</taxon>
        <taxon>Metazoa</taxon>
        <taxon>Ecdysozoa</taxon>
        <taxon>Arthropoda</taxon>
        <taxon>Chelicerata</taxon>
        <taxon>Arachnida</taxon>
        <taxon>Acari</taxon>
        <taxon>Parasitiformes</taxon>
        <taxon>Ixodida</taxon>
        <taxon>Ixodoidea</taxon>
        <taxon>Ixodidae</taxon>
        <taxon>Rhipicephalinae</taxon>
        <taxon>Rhipicephalus</taxon>
        <taxon>Rhipicephalus</taxon>
    </lineage>
</organism>
<evidence type="ECO:0000256" key="1">
    <source>
        <dbReference type="SAM" id="MobiDB-lite"/>
    </source>
</evidence>
<dbReference type="EMBL" id="JABSTV010001253">
    <property type="protein sequence ID" value="KAH7943360.1"/>
    <property type="molecule type" value="Genomic_DNA"/>
</dbReference>
<protein>
    <submittedName>
        <fullName evidence="2">Uncharacterized protein</fullName>
    </submittedName>
</protein>
<reference evidence="2" key="1">
    <citation type="journal article" date="2020" name="Cell">
        <title>Large-Scale Comparative Analyses of Tick Genomes Elucidate Their Genetic Diversity and Vector Capacities.</title>
        <authorList>
            <consortium name="Tick Genome and Microbiome Consortium (TIGMIC)"/>
            <person name="Jia N."/>
            <person name="Wang J."/>
            <person name="Shi W."/>
            <person name="Du L."/>
            <person name="Sun Y."/>
            <person name="Zhan W."/>
            <person name="Jiang J.F."/>
            <person name="Wang Q."/>
            <person name="Zhang B."/>
            <person name="Ji P."/>
            <person name="Bell-Sakyi L."/>
            <person name="Cui X.M."/>
            <person name="Yuan T.T."/>
            <person name="Jiang B.G."/>
            <person name="Yang W.F."/>
            <person name="Lam T.T."/>
            <person name="Chang Q.C."/>
            <person name="Ding S.J."/>
            <person name="Wang X.J."/>
            <person name="Zhu J.G."/>
            <person name="Ruan X.D."/>
            <person name="Zhao L."/>
            <person name="Wei J.T."/>
            <person name="Ye R.Z."/>
            <person name="Que T.C."/>
            <person name="Du C.H."/>
            <person name="Zhou Y.H."/>
            <person name="Cheng J.X."/>
            <person name="Dai P.F."/>
            <person name="Guo W.B."/>
            <person name="Han X.H."/>
            <person name="Huang E.J."/>
            <person name="Li L.F."/>
            <person name="Wei W."/>
            <person name="Gao Y.C."/>
            <person name="Liu J.Z."/>
            <person name="Shao H.Z."/>
            <person name="Wang X."/>
            <person name="Wang C.C."/>
            <person name="Yang T.C."/>
            <person name="Huo Q.B."/>
            <person name="Li W."/>
            <person name="Chen H.Y."/>
            <person name="Chen S.E."/>
            <person name="Zhou L.G."/>
            <person name="Ni X.B."/>
            <person name="Tian J.H."/>
            <person name="Sheng Y."/>
            <person name="Liu T."/>
            <person name="Pan Y.S."/>
            <person name="Xia L.Y."/>
            <person name="Li J."/>
            <person name="Zhao F."/>
            <person name="Cao W.C."/>
        </authorList>
    </citation>
    <scope>NUCLEOTIDE SEQUENCE</scope>
    <source>
        <strain evidence="2">Rsan-2018</strain>
    </source>
</reference>
<dbReference type="AlphaFoldDB" id="A0A9D4SQF3"/>
<feature type="region of interest" description="Disordered" evidence="1">
    <location>
        <begin position="68"/>
        <end position="101"/>
    </location>
</feature>